<comment type="similarity">
    <text evidence="1">Belongs to the peptidase C56 family.</text>
</comment>
<evidence type="ECO:0000259" key="2">
    <source>
        <dbReference type="Pfam" id="PF01965"/>
    </source>
</evidence>
<dbReference type="PANTHER" id="PTHR10224:SF12">
    <property type="entry name" value="GLYOXALASE ELBB"/>
    <property type="match status" value="1"/>
</dbReference>
<dbReference type="Gene3D" id="3.40.50.880">
    <property type="match status" value="1"/>
</dbReference>
<dbReference type="InterPro" id="IPR002818">
    <property type="entry name" value="DJ-1/PfpI"/>
</dbReference>
<evidence type="ECO:0000256" key="1">
    <source>
        <dbReference type="PIRNR" id="PIRNR006320"/>
    </source>
</evidence>
<dbReference type="PANTHER" id="PTHR10224">
    <property type="entry name" value="ES1 PROTEIN HOMOLOG, MITOCHONDRIAL"/>
    <property type="match status" value="1"/>
</dbReference>
<sequence>MAKVAVILAGCGVFDGAEIHESVCTMLSLSQRGVDYQCFAPDVEQAHVINHLTGAEVDEKRNVLVEAARIARGEVKPLTELKVKDYDALIVPGGFGAAKNLSDFAFKGTELSLETEFHRVLESFADADKPVGLLCIAPVVAPLIYGQGVQLTIGCDAEVAAAVEELGGQHVEASVDQVVVDEANQLVTVPAYMLGPDIASVAKGIDALVAKVVELAAQ</sequence>
<evidence type="ECO:0000313" key="4">
    <source>
        <dbReference type="Proteomes" id="UP000619743"/>
    </source>
</evidence>
<dbReference type="CDD" id="cd03133">
    <property type="entry name" value="GATase1_ES1"/>
    <property type="match status" value="1"/>
</dbReference>
<dbReference type="Pfam" id="PF01965">
    <property type="entry name" value="DJ-1_PfpI"/>
    <property type="match status" value="1"/>
</dbReference>
<evidence type="ECO:0000313" key="3">
    <source>
        <dbReference type="EMBL" id="GGA73865.1"/>
    </source>
</evidence>
<dbReference type="PIRSF" id="PIRSF006320">
    <property type="entry name" value="Elb2"/>
    <property type="match status" value="1"/>
</dbReference>
<dbReference type="Proteomes" id="UP000619743">
    <property type="component" value="Unassembled WGS sequence"/>
</dbReference>
<dbReference type="SUPFAM" id="SSF52317">
    <property type="entry name" value="Class I glutamine amidotransferase-like"/>
    <property type="match status" value="1"/>
</dbReference>
<feature type="domain" description="DJ-1/PfpI" evidence="2">
    <location>
        <begin position="13"/>
        <end position="188"/>
    </location>
</feature>
<dbReference type="InterPro" id="IPR026041">
    <property type="entry name" value="ElbB"/>
</dbReference>
<proteinExistence type="inferred from homology"/>
<organism evidence="3 4">
    <name type="scientific">Neiella marina</name>
    <dbReference type="NCBI Taxonomy" id="508461"/>
    <lineage>
        <taxon>Bacteria</taxon>
        <taxon>Pseudomonadati</taxon>
        <taxon>Pseudomonadota</taxon>
        <taxon>Gammaproteobacteria</taxon>
        <taxon>Alteromonadales</taxon>
        <taxon>Echinimonadaceae</taxon>
        <taxon>Neiella</taxon>
    </lineage>
</organism>
<accession>A0A8J2XNP5</accession>
<dbReference type="AlphaFoldDB" id="A0A8J2XNP5"/>
<keyword evidence="4" id="KW-1185">Reference proteome</keyword>
<dbReference type="InterPro" id="IPR029062">
    <property type="entry name" value="Class_I_gatase-like"/>
</dbReference>
<name>A0A8J2XNP5_9GAMM</name>
<comment type="caution">
    <text evidence="3">The sequence shown here is derived from an EMBL/GenBank/DDBJ whole genome shotgun (WGS) entry which is preliminary data.</text>
</comment>
<dbReference type="GO" id="GO:0016829">
    <property type="term" value="F:lyase activity"/>
    <property type="evidence" value="ECO:0007669"/>
    <property type="project" value="UniProtKB-UniRule"/>
</dbReference>
<keyword evidence="1" id="KW-0456">Lyase</keyword>
<protein>
    <recommendedName>
        <fullName evidence="1">Glyoxalase</fullName>
    </recommendedName>
</protein>
<dbReference type="NCBIfam" id="NF008747">
    <property type="entry name" value="PRK11780.1"/>
    <property type="match status" value="1"/>
</dbReference>
<comment type="function">
    <text evidence="1">Displays glyoxalase activity, catalyzing the conversion of glyoxal to glycolate.</text>
</comment>
<dbReference type="OrthoDB" id="5605062at2"/>
<reference evidence="4" key="1">
    <citation type="journal article" date="2019" name="Int. J. Syst. Evol. Microbiol.">
        <title>The Global Catalogue of Microorganisms (GCM) 10K type strain sequencing project: providing services to taxonomists for standard genome sequencing and annotation.</title>
        <authorList>
            <consortium name="The Broad Institute Genomics Platform"/>
            <consortium name="The Broad Institute Genome Sequencing Center for Infectious Disease"/>
            <person name="Wu L."/>
            <person name="Ma J."/>
        </authorList>
    </citation>
    <scope>NUCLEOTIDE SEQUENCE [LARGE SCALE GENOMIC DNA]</scope>
    <source>
        <strain evidence="4">CGMCC 1.10130</strain>
    </source>
</reference>
<comment type="catalytic activity">
    <reaction evidence="1">
        <text>glyoxal + H2O = glycolate + H(+)</text>
        <dbReference type="Rhea" id="RHEA:51672"/>
        <dbReference type="ChEBI" id="CHEBI:15377"/>
        <dbReference type="ChEBI" id="CHEBI:15378"/>
        <dbReference type="ChEBI" id="CHEBI:29805"/>
        <dbReference type="ChEBI" id="CHEBI:34779"/>
    </reaction>
</comment>
<gene>
    <name evidence="3" type="ORF">GCM10011369_14590</name>
</gene>
<dbReference type="EMBL" id="BMDX01000005">
    <property type="protein sequence ID" value="GGA73865.1"/>
    <property type="molecule type" value="Genomic_DNA"/>
</dbReference>
<dbReference type="RefSeq" id="WP_087505192.1">
    <property type="nucleotide sequence ID" value="NZ_BMDX01000005.1"/>
</dbReference>